<proteinExistence type="predicted"/>
<sequence length="472" mass="54675">MEPDEPCCSSAAERKRKSRAAESDSLRKVRLVCDRERHQSLRSLEDENLRKHRLDSQRERQQSLRSLEDENLRNLRLVCDRERHQSLRSLEDENLRNLRLVKNRQRMAVKRSLESEQERELRLCDKRKRQSKYRRELAQQAVRKYQASCLDLAKENKLSDLSVECMHCGALHFAEEKTRGNSFNDCCHHGKVVGLNIPEQDFPEELRDLFMKLDARHANFFDNIRHLNSSVSFASMNPLRYRYPSKRGPYCFRIYGQVYHKLNVALNPDLGEDPAYGQIFIVDTAEAMRAMTKANVGVDPELLRTVYDVIRRGNPFAEAYMMMKEEECLELEKAKLENREPTEIKLLFETGKQLDRRLGYNVPRANEVAAVYVPGADGEVPDAKVVVRQRGKELKILNSADAMVTPMTYPLFYPSGTLGWHPELKQKLAYAKAYREIALSIVKGGKSLADFPTMEQIDLAEDVEMTFNAKEE</sequence>
<evidence type="ECO:0000313" key="2">
    <source>
        <dbReference type="Proteomes" id="UP000887560"/>
    </source>
</evidence>
<dbReference type="Proteomes" id="UP000887560">
    <property type="component" value="Unplaced"/>
</dbReference>
<evidence type="ECO:0000313" key="4">
    <source>
        <dbReference type="WBParaSite" id="scf7180000421116.g6331"/>
    </source>
</evidence>
<protein>
    <submittedName>
        <fullName evidence="3 4">Helitron helicase-like domain-containing protein</fullName>
    </submittedName>
</protein>
<reference evidence="3 4" key="1">
    <citation type="submission" date="2022-11" db="UniProtKB">
        <authorList>
            <consortium name="WormBaseParasite"/>
        </authorList>
    </citation>
    <scope>IDENTIFICATION</scope>
</reference>
<dbReference type="AlphaFoldDB" id="A0A915NR49"/>
<dbReference type="PANTHER" id="PTHR45786">
    <property type="entry name" value="DNA BINDING PROTEIN-LIKE"/>
    <property type="match status" value="1"/>
</dbReference>
<feature type="region of interest" description="Disordered" evidence="1">
    <location>
        <begin position="1"/>
        <end position="24"/>
    </location>
</feature>
<dbReference type="PANTHER" id="PTHR45786:SF74">
    <property type="entry name" value="ATP-DEPENDENT DNA HELICASE"/>
    <property type="match status" value="1"/>
</dbReference>
<dbReference type="WBParaSite" id="scf7180000421116.g6331">
    <property type="protein sequence ID" value="scf7180000421116.g6331"/>
    <property type="gene ID" value="scf7180000421116.g6331"/>
</dbReference>
<keyword evidence="2" id="KW-1185">Reference proteome</keyword>
<evidence type="ECO:0000313" key="3">
    <source>
        <dbReference type="WBParaSite" id="scf7180000418006.g1993"/>
    </source>
</evidence>
<accession>A0A915NR49</accession>
<organism evidence="2 4">
    <name type="scientific">Meloidogyne floridensis</name>
    <dbReference type="NCBI Taxonomy" id="298350"/>
    <lineage>
        <taxon>Eukaryota</taxon>
        <taxon>Metazoa</taxon>
        <taxon>Ecdysozoa</taxon>
        <taxon>Nematoda</taxon>
        <taxon>Chromadorea</taxon>
        <taxon>Rhabditida</taxon>
        <taxon>Tylenchina</taxon>
        <taxon>Tylenchomorpha</taxon>
        <taxon>Tylenchoidea</taxon>
        <taxon>Meloidogynidae</taxon>
        <taxon>Meloidogyninae</taxon>
        <taxon>Meloidogyne</taxon>
    </lineage>
</organism>
<dbReference type="WBParaSite" id="scf7180000418006.g1993">
    <property type="protein sequence ID" value="scf7180000418006.g1993"/>
    <property type="gene ID" value="scf7180000418006.g1993"/>
</dbReference>
<evidence type="ECO:0000256" key="1">
    <source>
        <dbReference type="SAM" id="MobiDB-lite"/>
    </source>
</evidence>
<name>A0A915NR49_9BILA</name>